<dbReference type="PRINTS" id="PR00081">
    <property type="entry name" value="GDHRDH"/>
</dbReference>
<name>A0A7Y0GB18_9SPHN</name>
<dbReference type="InterPro" id="IPR002347">
    <property type="entry name" value="SDR_fam"/>
</dbReference>
<dbReference type="GO" id="GO:0016616">
    <property type="term" value="F:oxidoreductase activity, acting on the CH-OH group of donors, NAD or NADP as acceptor"/>
    <property type="evidence" value="ECO:0007669"/>
    <property type="project" value="TreeGrafter"/>
</dbReference>
<dbReference type="PANTHER" id="PTHR42760:SF133">
    <property type="entry name" value="3-OXOACYL-[ACYL-CARRIER-PROTEIN] REDUCTASE"/>
    <property type="match status" value="1"/>
</dbReference>
<keyword evidence="4" id="KW-1185">Reference proteome</keyword>
<gene>
    <name evidence="3" type="ORF">HHL27_18455</name>
</gene>
<keyword evidence="2" id="KW-0560">Oxidoreductase</keyword>
<comment type="similarity">
    <text evidence="1">Belongs to the short-chain dehydrogenases/reductases (SDR) family.</text>
</comment>
<dbReference type="EMBL" id="JABBGM010000011">
    <property type="protein sequence ID" value="NML95660.1"/>
    <property type="molecule type" value="Genomic_DNA"/>
</dbReference>
<dbReference type="SUPFAM" id="SSF51735">
    <property type="entry name" value="NAD(P)-binding Rossmann-fold domains"/>
    <property type="match status" value="1"/>
</dbReference>
<sequence>MGLRHVSRQLAGKVAIVLGAGGEGNMGQAIARRFAAEGARLVVSGRTLQSLEPLAAALDGKAVACDICSAPSLERLAQAAVDAFSRIDIAVDCTGRNFARPFLETTEADLAAMYDLQFKGPFQFLQAMVRAMTDGGSIIRISSAASTILLDDYAAYRGTKAAMDQVARSVADEFGARGIRVNSISPGAVRTPMTEGVWSYPGVVEAFSRTSPLGRTATVEEIAAAATFLASDDCFMTGENLHVSGGLMLRRNPSSAQIRAAMTD</sequence>
<proteinExistence type="inferred from homology"/>
<dbReference type="AlphaFoldDB" id="A0A7Y0GB18"/>
<evidence type="ECO:0000313" key="4">
    <source>
        <dbReference type="Proteomes" id="UP000583556"/>
    </source>
</evidence>
<dbReference type="Proteomes" id="UP000583556">
    <property type="component" value="Unassembled WGS sequence"/>
</dbReference>
<evidence type="ECO:0000256" key="1">
    <source>
        <dbReference type="ARBA" id="ARBA00006484"/>
    </source>
</evidence>
<dbReference type="GO" id="GO:0048038">
    <property type="term" value="F:quinone binding"/>
    <property type="evidence" value="ECO:0007669"/>
    <property type="project" value="TreeGrafter"/>
</dbReference>
<evidence type="ECO:0000313" key="3">
    <source>
        <dbReference type="EMBL" id="NML95660.1"/>
    </source>
</evidence>
<dbReference type="FunFam" id="3.40.50.720:FF:000084">
    <property type="entry name" value="Short-chain dehydrogenase reductase"/>
    <property type="match status" value="1"/>
</dbReference>
<dbReference type="GO" id="GO:0006633">
    <property type="term" value="P:fatty acid biosynthetic process"/>
    <property type="evidence" value="ECO:0007669"/>
    <property type="project" value="TreeGrafter"/>
</dbReference>
<protein>
    <submittedName>
        <fullName evidence="3">SDR family oxidoreductase</fullName>
    </submittedName>
</protein>
<comment type="caution">
    <text evidence="3">The sequence shown here is derived from an EMBL/GenBank/DDBJ whole genome shotgun (WGS) entry which is preliminary data.</text>
</comment>
<dbReference type="Pfam" id="PF13561">
    <property type="entry name" value="adh_short_C2"/>
    <property type="match status" value="1"/>
</dbReference>
<reference evidence="3 4" key="1">
    <citation type="submission" date="2020-04" db="EMBL/GenBank/DDBJ databases">
        <title>Novosphingobium sp. TW-4 isolated from soil.</title>
        <authorList>
            <person name="Dahal R.H."/>
            <person name="Chaudhary D.K."/>
        </authorList>
    </citation>
    <scope>NUCLEOTIDE SEQUENCE [LARGE SCALE GENOMIC DNA]</scope>
    <source>
        <strain evidence="3 4">TW-4</strain>
    </source>
</reference>
<organism evidence="3 4">
    <name type="scientific">Novosphingobium olei</name>
    <dbReference type="NCBI Taxonomy" id="2728851"/>
    <lineage>
        <taxon>Bacteria</taxon>
        <taxon>Pseudomonadati</taxon>
        <taxon>Pseudomonadota</taxon>
        <taxon>Alphaproteobacteria</taxon>
        <taxon>Sphingomonadales</taxon>
        <taxon>Sphingomonadaceae</taxon>
        <taxon>Novosphingobium</taxon>
    </lineage>
</organism>
<dbReference type="Gene3D" id="3.40.50.720">
    <property type="entry name" value="NAD(P)-binding Rossmann-like Domain"/>
    <property type="match status" value="1"/>
</dbReference>
<dbReference type="PANTHER" id="PTHR42760">
    <property type="entry name" value="SHORT-CHAIN DEHYDROGENASES/REDUCTASES FAMILY MEMBER"/>
    <property type="match status" value="1"/>
</dbReference>
<evidence type="ECO:0000256" key="2">
    <source>
        <dbReference type="ARBA" id="ARBA00023002"/>
    </source>
</evidence>
<dbReference type="InterPro" id="IPR036291">
    <property type="entry name" value="NAD(P)-bd_dom_sf"/>
</dbReference>
<dbReference type="CDD" id="cd05233">
    <property type="entry name" value="SDR_c"/>
    <property type="match status" value="1"/>
</dbReference>
<accession>A0A7Y0GB18</accession>